<feature type="transmembrane region" description="Helical" evidence="6">
    <location>
        <begin position="310"/>
        <end position="331"/>
    </location>
</feature>
<feature type="transmembrane region" description="Helical" evidence="6">
    <location>
        <begin position="175"/>
        <end position="195"/>
    </location>
</feature>
<dbReference type="GO" id="GO:0016020">
    <property type="term" value="C:membrane"/>
    <property type="evidence" value="ECO:0007669"/>
    <property type="project" value="UniProtKB-SubCell"/>
</dbReference>
<dbReference type="SUPFAM" id="SSF103473">
    <property type="entry name" value="MFS general substrate transporter"/>
    <property type="match status" value="1"/>
</dbReference>
<evidence type="ECO:0000313" key="8">
    <source>
        <dbReference type="EMBL" id="HHM95644.1"/>
    </source>
</evidence>
<keyword evidence="5 6" id="KW-0472">Membrane</keyword>
<feature type="transmembrane region" description="Helical" evidence="6">
    <location>
        <begin position="15"/>
        <end position="38"/>
    </location>
</feature>
<feature type="transmembrane region" description="Helical" evidence="6">
    <location>
        <begin position="343"/>
        <end position="372"/>
    </location>
</feature>
<feature type="transmembrane region" description="Helical" evidence="6">
    <location>
        <begin position="222"/>
        <end position="243"/>
    </location>
</feature>
<accession>A0A7C5RRS8</accession>
<sequence length="414" mass="44157">MPKETAVPYQRDRGYAWVIVGTLALTETVSWGVLYYGFPVFLLPMERELGESRASFTGAFSLALLLSGLSAPLVGRILDRAGPRWPMTLGSLLATLLVLAWSRMQALPAFYALWAGLGLAMALVLYEPAFATLAKWFEHRRRLAITVLTLVGGLASVIFTPFNTWLVSLLGWRDALVALAGLLFVATALPHALLLRAPPDHRPVGRETPASNVRAVLRTPTFWALSTALTLAALVTVAVNVHLLPYLQERGFTPAFAATATGLVGLMQIPGRLLVAPLGRWLSHRTLTTAVFLVQGGALLLLLLPNGREAVVLGFVVAFGMANGMITILRAARPAELFGSASYGAIAGTMALPMTLARAAAPLGVGTLYTVFGHYEPVWWGLVLVGCISALAAAVAESTAQRTLSPALHSSESE</sequence>
<feature type="domain" description="Major facilitator superfamily (MFS) profile" evidence="7">
    <location>
        <begin position="16"/>
        <end position="404"/>
    </location>
</feature>
<dbReference type="InterPro" id="IPR011701">
    <property type="entry name" value="MFS"/>
</dbReference>
<dbReference type="AlphaFoldDB" id="A0A7C5RRS8"/>
<evidence type="ECO:0000256" key="5">
    <source>
        <dbReference type="ARBA" id="ARBA00023136"/>
    </source>
</evidence>
<evidence type="ECO:0000256" key="3">
    <source>
        <dbReference type="ARBA" id="ARBA00022692"/>
    </source>
</evidence>
<dbReference type="InterPro" id="IPR052983">
    <property type="entry name" value="MFS_Riboflavin_Transporter"/>
</dbReference>
<name>A0A7C5RRS8_THERO</name>
<organism evidence="8">
    <name type="scientific">Thermomicrobium roseum</name>
    <dbReference type="NCBI Taxonomy" id="500"/>
    <lineage>
        <taxon>Bacteria</taxon>
        <taxon>Pseudomonadati</taxon>
        <taxon>Thermomicrobiota</taxon>
        <taxon>Thermomicrobia</taxon>
        <taxon>Thermomicrobiales</taxon>
        <taxon>Thermomicrobiaceae</taxon>
        <taxon>Thermomicrobium</taxon>
    </lineage>
</organism>
<dbReference type="Pfam" id="PF07690">
    <property type="entry name" value="MFS_1"/>
    <property type="match status" value="1"/>
</dbReference>
<comment type="subcellular location">
    <subcellularLocation>
        <location evidence="1">Membrane</location>
        <topology evidence="1">Multi-pass membrane protein</topology>
    </subcellularLocation>
</comment>
<dbReference type="EMBL" id="DRWX01000012">
    <property type="protein sequence ID" value="HHM95644.1"/>
    <property type="molecule type" value="Genomic_DNA"/>
</dbReference>
<keyword evidence="4 6" id="KW-1133">Transmembrane helix</keyword>
<dbReference type="Gene3D" id="1.20.1250.20">
    <property type="entry name" value="MFS general substrate transporter like domains"/>
    <property type="match status" value="1"/>
</dbReference>
<dbReference type="PANTHER" id="PTHR43385">
    <property type="entry name" value="RIBOFLAVIN TRANSPORTER RIBJ"/>
    <property type="match status" value="1"/>
</dbReference>
<evidence type="ECO:0000256" key="2">
    <source>
        <dbReference type="ARBA" id="ARBA00022448"/>
    </source>
</evidence>
<feature type="transmembrane region" description="Helical" evidence="6">
    <location>
        <begin position="287"/>
        <end position="304"/>
    </location>
</feature>
<feature type="transmembrane region" description="Helical" evidence="6">
    <location>
        <begin position="110"/>
        <end position="131"/>
    </location>
</feature>
<feature type="transmembrane region" description="Helical" evidence="6">
    <location>
        <begin position="378"/>
        <end position="396"/>
    </location>
</feature>
<dbReference type="CDD" id="cd17355">
    <property type="entry name" value="MFS_YcxA_like"/>
    <property type="match status" value="1"/>
</dbReference>
<dbReference type="InterPro" id="IPR036259">
    <property type="entry name" value="MFS_trans_sf"/>
</dbReference>
<dbReference type="PANTHER" id="PTHR43385:SF1">
    <property type="entry name" value="RIBOFLAVIN TRANSPORTER RIBJ"/>
    <property type="match status" value="1"/>
</dbReference>
<evidence type="ECO:0000256" key="1">
    <source>
        <dbReference type="ARBA" id="ARBA00004141"/>
    </source>
</evidence>
<feature type="transmembrane region" description="Helical" evidence="6">
    <location>
        <begin position="255"/>
        <end position="275"/>
    </location>
</feature>
<keyword evidence="3 6" id="KW-0812">Transmembrane</keyword>
<evidence type="ECO:0000259" key="7">
    <source>
        <dbReference type="PROSITE" id="PS50850"/>
    </source>
</evidence>
<gene>
    <name evidence="8" type="ORF">ENM21_00270</name>
</gene>
<dbReference type="PROSITE" id="PS50850">
    <property type="entry name" value="MFS"/>
    <property type="match status" value="1"/>
</dbReference>
<feature type="transmembrane region" description="Helical" evidence="6">
    <location>
        <begin position="85"/>
        <end position="104"/>
    </location>
</feature>
<protein>
    <submittedName>
        <fullName evidence="8">MFS transporter</fullName>
    </submittedName>
</protein>
<proteinExistence type="predicted"/>
<evidence type="ECO:0000256" key="4">
    <source>
        <dbReference type="ARBA" id="ARBA00022989"/>
    </source>
</evidence>
<feature type="transmembrane region" description="Helical" evidence="6">
    <location>
        <begin position="58"/>
        <end position="78"/>
    </location>
</feature>
<dbReference type="GO" id="GO:0022857">
    <property type="term" value="F:transmembrane transporter activity"/>
    <property type="evidence" value="ECO:0007669"/>
    <property type="project" value="InterPro"/>
</dbReference>
<evidence type="ECO:0000256" key="6">
    <source>
        <dbReference type="SAM" id="Phobius"/>
    </source>
</evidence>
<comment type="caution">
    <text evidence="8">The sequence shown here is derived from an EMBL/GenBank/DDBJ whole genome shotgun (WGS) entry which is preliminary data.</text>
</comment>
<dbReference type="InterPro" id="IPR020846">
    <property type="entry name" value="MFS_dom"/>
</dbReference>
<feature type="transmembrane region" description="Helical" evidence="6">
    <location>
        <begin position="143"/>
        <end position="163"/>
    </location>
</feature>
<keyword evidence="2" id="KW-0813">Transport</keyword>
<reference evidence="8" key="1">
    <citation type="journal article" date="2020" name="mSystems">
        <title>Genome- and Community-Level Interaction Insights into Carbon Utilization and Element Cycling Functions of Hydrothermarchaeota in Hydrothermal Sediment.</title>
        <authorList>
            <person name="Zhou Z."/>
            <person name="Liu Y."/>
            <person name="Xu W."/>
            <person name="Pan J."/>
            <person name="Luo Z.H."/>
            <person name="Li M."/>
        </authorList>
    </citation>
    <scope>NUCLEOTIDE SEQUENCE [LARGE SCALE GENOMIC DNA]</scope>
    <source>
        <strain evidence="8">SpSt-1065</strain>
    </source>
</reference>